<keyword evidence="3" id="KW-1185">Reference proteome</keyword>
<proteinExistence type="predicted"/>
<name>A0ABV2WZW9_9NOCA</name>
<feature type="region of interest" description="Disordered" evidence="1">
    <location>
        <begin position="93"/>
        <end position="113"/>
    </location>
</feature>
<dbReference type="EMBL" id="JBEYBF010000038">
    <property type="protein sequence ID" value="MEU1956444.1"/>
    <property type="molecule type" value="Genomic_DNA"/>
</dbReference>
<dbReference type="GeneID" id="96244246"/>
<organism evidence="2 3">
    <name type="scientific">Nocardia rhamnosiphila</name>
    <dbReference type="NCBI Taxonomy" id="426716"/>
    <lineage>
        <taxon>Bacteria</taxon>
        <taxon>Bacillati</taxon>
        <taxon>Actinomycetota</taxon>
        <taxon>Actinomycetes</taxon>
        <taxon>Mycobacteriales</taxon>
        <taxon>Nocardiaceae</taxon>
        <taxon>Nocardia</taxon>
    </lineage>
</organism>
<evidence type="ECO:0000313" key="3">
    <source>
        <dbReference type="Proteomes" id="UP001550628"/>
    </source>
</evidence>
<accession>A0ABV2WZW9</accession>
<evidence type="ECO:0000256" key="1">
    <source>
        <dbReference type="SAM" id="MobiDB-lite"/>
    </source>
</evidence>
<comment type="caution">
    <text evidence="2">The sequence shown here is derived from an EMBL/GenBank/DDBJ whole genome shotgun (WGS) entry which is preliminary data.</text>
</comment>
<dbReference type="Proteomes" id="UP001550628">
    <property type="component" value="Unassembled WGS sequence"/>
</dbReference>
<dbReference type="RefSeq" id="WP_030524002.1">
    <property type="nucleotide sequence ID" value="NZ_JBEXYG010000005.1"/>
</dbReference>
<protein>
    <submittedName>
        <fullName evidence="2">Uncharacterized protein</fullName>
    </submittedName>
</protein>
<gene>
    <name evidence="2" type="ORF">ABZ510_31925</name>
</gene>
<evidence type="ECO:0000313" key="2">
    <source>
        <dbReference type="EMBL" id="MEU1956444.1"/>
    </source>
</evidence>
<reference evidence="2 3" key="1">
    <citation type="submission" date="2024-06" db="EMBL/GenBank/DDBJ databases">
        <title>The Natural Products Discovery Center: Release of the First 8490 Sequenced Strains for Exploring Actinobacteria Biosynthetic Diversity.</title>
        <authorList>
            <person name="Kalkreuter E."/>
            <person name="Kautsar S.A."/>
            <person name="Yang D."/>
            <person name="Bader C.D."/>
            <person name="Teijaro C.N."/>
            <person name="Fluegel L."/>
            <person name="Davis C.M."/>
            <person name="Simpson J.R."/>
            <person name="Lauterbach L."/>
            <person name="Steele A.D."/>
            <person name="Gui C."/>
            <person name="Meng S."/>
            <person name="Li G."/>
            <person name="Viehrig K."/>
            <person name="Ye F."/>
            <person name="Su P."/>
            <person name="Kiefer A.F."/>
            <person name="Nichols A."/>
            <person name="Cepeda A.J."/>
            <person name="Yan W."/>
            <person name="Fan B."/>
            <person name="Jiang Y."/>
            <person name="Adhikari A."/>
            <person name="Zheng C.-J."/>
            <person name="Schuster L."/>
            <person name="Cowan T.M."/>
            <person name="Smanski M.J."/>
            <person name="Chevrette M.G."/>
            <person name="De Carvalho L.P.S."/>
            <person name="Shen B."/>
        </authorList>
    </citation>
    <scope>NUCLEOTIDE SEQUENCE [LARGE SCALE GENOMIC DNA]</scope>
    <source>
        <strain evidence="2 3">NPDC019708</strain>
    </source>
</reference>
<sequence>MYIEEFRSPGPLTAVAAEELAFCLPGGTSRVTVAANDRSVNLPVLPWCWSDLGIGKDTRVTITAQGGYRPADLEDRRALEHLVTRFRALTAPDVDQTPKTRSTTARARRVIRR</sequence>